<dbReference type="PANTHER" id="PTHR12585">
    <property type="entry name" value="SCC1 / RAD21 FAMILY MEMBER"/>
    <property type="match status" value="1"/>
</dbReference>
<dbReference type="GO" id="GO:1990414">
    <property type="term" value="P:replication-born double-strand break repair via sister chromatid exchange"/>
    <property type="evidence" value="ECO:0007669"/>
    <property type="project" value="TreeGrafter"/>
</dbReference>
<comment type="subcellular location">
    <subcellularLocation>
        <location evidence="1">Nucleus</location>
    </subcellularLocation>
</comment>
<dbReference type="Proteomes" id="UP000245771">
    <property type="component" value="Unassembled WGS sequence"/>
</dbReference>
<evidence type="ECO:0000256" key="2">
    <source>
        <dbReference type="ARBA" id="ARBA00009870"/>
    </source>
</evidence>
<evidence type="ECO:0000256" key="1">
    <source>
        <dbReference type="ARBA" id="ARBA00004123"/>
    </source>
</evidence>
<dbReference type="Gene3D" id="1.10.10.580">
    <property type="entry name" value="Structural maintenance of chromosome 1. Chain E"/>
    <property type="match status" value="1"/>
</dbReference>
<feature type="compositionally biased region" description="Basic and acidic residues" evidence="4">
    <location>
        <begin position="347"/>
        <end position="360"/>
    </location>
</feature>
<dbReference type="AlphaFoldDB" id="A0A316VK88"/>
<dbReference type="STRING" id="1280837.A0A316VK88"/>
<name>A0A316VK88_9BASI</name>
<dbReference type="GeneID" id="37020169"/>
<evidence type="ECO:0000256" key="3">
    <source>
        <dbReference type="ARBA" id="ARBA00023242"/>
    </source>
</evidence>
<feature type="region of interest" description="Disordered" evidence="4">
    <location>
        <begin position="340"/>
        <end position="362"/>
    </location>
</feature>
<dbReference type="InterPro" id="IPR039781">
    <property type="entry name" value="Rad21/Rec8-like"/>
</dbReference>
<proteinExistence type="inferred from homology"/>
<dbReference type="SUPFAM" id="SSF46785">
    <property type="entry name" value="Winged helix' DNA-binding domain"/>
    <property type="match status" value="1"/>
</dbReference>
<comment type="similarity">
    <text evidence="2">Belongs to the rad21 family.</text>
</comment>
<evidence type="ECO:0000313" key="7">
    <source>
        <dbReference type="EMBL" id="PWN38019.1"/>
    </source>
</evidence>
<feature type="domain" description="Rad21/Rec8-like protein N-terminal" evidence="6">
    <location>
        <begin position="1"/>
        <end position="103"/>
    </location>
</feature>
<protein>
    <recommendedName>
        <fullName evidence="9">Rad21/Rec8-like protein N-terminal domain-containing protein</fullName>
    </recommendedName>
</protein>
<dbReference type="GO" id="GO:0030892">
    <property type="term" value="C:mitotic cohesin complex"/>
    <property type="evidence" value="ECO:0007669"/>
    <property type="project" value="TreeGrafter"/>
</dbReference>
<evidence type="ECO:0000259" key="5">
    <source>
        <dbReference type="Pfam" id="PF04824"/>
    </source>
</evidence>
<dbReference type="GO" id="GO:0005634">
    <property type="term" value="C:nucleus"/>
    <property type="evidence" value="ECO:0007669"/>
    <property type="project" value="UniProtKB-SubCell"/>
</dbReference>
<dbReference type="GO" id="GO:0007064">
    <property type="term" value="P:mitotic sister chromatid cohesion"/>
    <property type="evidence" value="ECO:0007669"/>
    <property type="project" value="TreeGrafter"/>
</dbReference>
<keyword evidence="8" id="KW-1185">Reference proteome</keyword>
<dbReference type="EMBL" id="KZ819602">
    <property type="protein sequence ID" value="PWN38019.1"/>
    <property type="molecule type" value="Genomic_DNA"/>
</dbReference>
<dbReference type="RefSeq" id="XP_025358321.1">
    <property type="nucleotide sequence ID" value="XM_025498388.1"/>
</dbReference>
<dbReference type="InterPro" id="IPR036390">
    <property type="entry name" value="WH_DNA-bd_sf"/>
</dbReference>
<dbReference type="OrthoDB" id="10071381at2759"/>
<dbReference type="PANTHER" id="PTHR12585:SF69">
    <property type="entry name" value="FI11703P"/>
    <property type="match status" value="1"/>
</dbReference>
<feature type="domain" description="Rad21/Rec8-like protein C-terminal eukaryotic" evidence="5">
    <location>
        <begin position="633"/>
        <end position="684"/>
    </location>
</feature>
<dbReference type="InParanoid" id="A0A316VK88"/>
<evidence type="ECO:0008006" key="9">
    <source>
        <dbReference type="Google" id="ProtNLM"/>
    </source>
</evidence>
<reference evidence="7 8" key="1">
    <citation type="journal article" date="2018" name="Mol. Biol. Evol.">
        <title>Broad Genomic Sampling Reveals a Smut Pathogenic Ancestry of the Fungal Clade Ustilaginomycotina.</title>
        <authorList>
            <person name="Kijpornyongpan T."/>
            <person name="Mondo S.J."/>
            <person name="Barry K."/>
            <person name="Sandor L."/>
            <person name="Lee J."/>
            <person name="Lipzen A."/>
            <person name="Pangilinan J."/>
            <person name="LaButti K."/>
            <person name="Hainaut M."/>
            <person name="Henrissat B."/>
            <person name="Grigoriev I.V."/>
            <person name="Spatafora J.W."/>
            <person name="Aime M.C."/>
        </authorList>
    </citation>
    <scope>NUCLEOTIDE SEQUENCE [LARGE SCALE GENOMIC DNA]</scope>
    <source>
        <strain evidence="7 8">MCA 3882</strain>
    </source>
</reference>
<keyword evidence="3" id="KW-0539">Nucleus</keyword>
<evidence type="ECO:0000259" key="6">
    <source>
        <dbReference type="Pfam" id="PF04825"/>
    </source>
</evidence>
<dbReference type="Pfam" id="PF04824">
    <property type="entry name" value="Rad21_Rec8"/>
    <property type="match status" value="1"/>
</dbReference>
<dbReference type="GO" id="GO:0003682">
    <property type="term" value="F:chromatin binding"/>
    <property type="evidence" value="ECO:0007669"/>
    <property type="project" value="TreeGrafter"/>
</dbReference>
<feature type="region of interest" description="Disordered" evidence="4">
    <location>
        <begin position="511"/>
        <end position="580"/>
    </location>
</feature>
<evidence type="ECO:0000256" key="4">
    <source>
        <dbReference type="SAM" id="MobiDB-lite"/>
    </source>
</evidence>
<dbReference type="FunCoup" id="A0A316VK88">
    <property type="interactions" value="276"/>
</dbReference>
<evidence type="ECO:0000313" key="8">
    <source>
        <dbReference type="Proteomes" id="UP000245771"/>
    </source>
</evidence>
<gene>
    <name evidence="7" type="ORF">FA14DRAFT_159790</name>
</gene>
<dbReference type="Pfam" id="PF04825">
    <property type="entry name" value="Rad21_Rec8_N"/>
    <property type="match status" value="1"/>
</dbReference>
<dbReference type="InterPro" id="IPR006910">
    <property type="entry name" value="Rad21_Rec8_N"/>
</dbReference>
<organism evidence="7 8">
    <name type="scientific">Meira miltonrushii</name>
    <dbReference type="NCBI Taxonomy" id="1280837"/>
    <lineage>
        <taxon>Eukaryota</taxon>
        <taxon>Fungi</taxon>
        <taxon>Dikarya</taxon>
        <taxon>Basidiomycota</taxon>
        <taxon>Ustilaginomycotina</taxon>
        <taxon>Exobasidiomycetes</taxon>
        <taxon>Exobasidiales</taxon>
        <taxon>Brachybasidiaceae</taxon>
        <taxon>Meira</taxon>
    </lineage>
</organism>
<dbReference type="InterPro" id="IPR023093">
    <property type="entry name" value="ScpA-like_C"/>
</dbReference>
<dbReference type="InterPro" id="IPR006909">
    <property type="entry name" value="Rad21/Rec8_C_eu"/>
</dbReference>
<accession>A0A316VK88</accession>
<sequence>MFYSDVILSKRGPLAKVWLAAHAERKLTKSQLLQTDIEQTVSSIIGPDVVPMALRLSGQLLLGVVRIYSRKTKYLLEDCNDAVSKLKTAFRSGAIDFTADSAAAAAAAGDVQGQQHNNVTLPNTRTAYDLALPDPALEGWDAESSVGGDLSSRRSIARSDRYTARPEDITLRRYFDPAGSGSARNSDSFGWASGEFFDPDASNGEFHSPRPDVLQRRDSQGRLIDENGDLILEGDDDASSIGIGRDAQMQMGGARPSLTAGDLTGFDSLGMDDFMMADDLAGGISGAGEGGLDLGLEEFDAQRRSMTPVRDTRSSSVRLENLSPRTTLRVQQAAEKRAQAAQRKRKQIIDSRTQLDDSTQRRQITQGTAGIVLAEPSFLPAKRSHLHLLELQADPIKGVLPFSQADNARQIFHSARTLAPELSKLFTVDASALLRRRTELIEDVAQAPARPQKRIRAEGEEEEQEDDFASEIGRRAVDTQMQLGAGADLTFESMDDYDPFANQPEGEISLGPGGFDLGEDPVEQTQTGLRRSQRKRPTNVQEDLEAEEERRRRTAFQQEGDLGRLGTPEEGSIVGSSYEDVSPTPSYPLRAFDAPAAGDVTAASSASAVGMSRNTLRAIKVLKTQLSPEDEEEGEMQFSEVTKNASRRAASAFFFEILALGTKDCLRVDQEDPFGEIKIKAKPGLWSMQRSGSVAV</sequence>